<organism evidence="2 3">
    <name type="scientific">Rubroshorea leprosula</name>
    <dbReference type="NCBI Taxonomy" id="152421"/>
    <lineage>
        <taxon>Eukaryota</taxon>
        <taxon>Viridiplantae</taxon>
        <taxon>Streptophyta</taxon>
        <taxon>Embryophyta</taxon>
        <taxon>Tracheophyta</taxon>
        <taxon>Spermatophyta</taxon>
        <taxon>Magnoliopsida</taxon>
        <taxon>eudicotyledons</taxon>
        <taxon>Gunneridae</taxon>
        <taxon>Pentapetalae</taxon>
        <taxon>rosids</taxon>
        <taxon>malvids</taxon>
        <taxon>Malvales</taxon>
        <taxon>Dipterocarpaceae</taxon>
        <taxon>Rubroshorea</taxon>
    </lineage>
</organism>
<dbReference type="EMBL" id="BPVZ01000182">
    <property type="protein sequence ID" value="GKV44505.1"/>
    <property type="molecule type" value="Genomic_DNA"/>
</dbReference>
<keyword evidence="3" id="KW-1185">Reference proteome</keyword>
<accession>A0AAV5M4Q5</accession>
<feature type="region of interest" description="Disordered" evidence="1">
    <location>
        <begin position="29"/>
        <end position="58"/>
    </location>
</feature>
<reference evidence="2 3" key="1">
    <citation type="journal article" date="2021" name="Commun. Biol.">
        <title>The genome of Shorea leprosula (Dipterocarpaceae) highlights the ecological relevance of drought in aseasonal tropical rainforests.</title>
        <authorList>
            <person name="Ng K.K.S."/>
            <person name="Kobayashi M.J."/>
            <person name="Fawcett J.A."/>
            <person name="Hatakeyama M."/>
            <person name="Paape T."/>
            <person name="Ng C.H."/>
            <person name="Ang C.C."/>
            <person name="Tnah L.H."/>
            <person name="Lee C.T."/>
            <person name="Nishiyama T."/>
            <person name="Sese J."/>
            <person name="O'Brien M.J."/>
            <person name="Copetti D."/>
            <person name="Mohd Noor M.I."/>
            <person name="Ong R.C."/>
            <person name="Putra M."/>
            <person name="Sireger I.Z."/>
            <person name="Indrioko S."/>
            <person name="Kosugi Y."/>
            <person name="Izuno A."/>
            <person name="Isagi Y."/>
            <person name="Lee S.L."/>
            <person name="Shimizu K.K."/>
        </authorList>
    </citation>
    <scope>NUCLEOTIDE SEQUENCE [LARGE SCALE GENOMIC DNA]</scope>
    <source>
        <strain evidence="2">214</strain>
    </source>
</reference>
<gene>
    <name evidence="2" type="ORF">SLEP1_g51681</name>
</gene>
<dbReference type="AlphaFoldDB" id="A0AAV5M4Q5"/>
<sequence>MLSSLSNFKVSSSHQPPFFTNPSIELFPSDSNASTSDELYNASPHAPTSSVEDDLPVGNVLDNFEPSSTFSSVSLVDSTNELVVPSSSHPTWVRNPPNYQCFQTRTRGQTVLTFSSWFERFNRFNR</sequence>
<feature type="compositionally biased region" description="Polar residues" evidence="1">
    <location>
        <begin position="29"/>
        <end position="38"/>
    </location>
</feature>
<proteinExistence type="predicted"/>
<evidence type="ECO:0000256" key="1">
    <source>
        <dbReference type="SAM" id="MobiDB-lite"/>
    </source>
</evidence>
<evidence type="ECO:0000313" key="3">
    <source>
        <dbReference type="Proteomes" id="UP001054252"/>
    </source>
</evidence>
<comment type="caution">
    <text evidence="2">The sequence shown here is derived from an EMBL/GenBank/DDBJ whole genome shotgun (WGS) entry which is preliminary data.</text>
</comment>
<protein>
    <submittedName>
        <fullName evidence="2">Uncharacterized protein</fullName>
    </submittedName>
</protein>
<dbReference type="Proteomes" id="UP001054252">
    <property type="component" value="Unassembled WGS sequence"/>
</dbReference>
<name>A0AAV5M4Q5_9ROSI</name>
<evidence type="ECO:0000313" key="2">
    <source>
        <dbReference type="EMBL" id="GKV44505.1"/>
    </source>
</evidence>